<sequence>MPLFTAQAKKTQFDTQEVLDRIRSVIRNTTTPSWLGSVPRNFGDTSAGTIKADEWRSLATVYLPIALISLWGQDDCASELRAVLDHTMHLVSAVYLACTRTTTTTRASTYRTHIASYVGKLSAVYPNFDLRPNHHASFHIYEYLNLFGPVHSWWTFPFKRLIGVLQRLPSNHKSGQS</sequence>
<evidence type="ECO:0000313" key="1">
    <source>
        <dbReference type="EMBL" id="KIK29696.1"/>
    </source>
</evidence>
<evidence type="ECO:0000313" key="2">
    <source>
        <dbReference type="Proteomes" id="UP000054018"/>
    </source>
</evidence>
<dbReference type="PANTHER" id="PTHR46579">
    <property type="entry name" value="F5/8 TYPE C DOMAIN-CONTAINING PROTEIN-RELATED"/>
    <property type="match status" value="1"/>
</dbReference>
<organism evidence="1 2">
    <name type="scientific">Pisolithus microcarpus 441</name>
    <dbReference type="NCBI Taxonomy" id="765257"/>
    <lineage>
        <taxon>Eukaryota</taxon>
        <taxon>Fungi</taxon>
        <taxon>Dikarya</taxon>
        <taxon>Basidiomycota</taxon>
        <taxon>Agaricomycotina</taxon>
        <taxon>Agaricomycetes</taxon>
        <taxon>Agaricomycetidae</taxon>
        <taxon>Boletales</taxon>
        <taxon>Sclerodermatineae</taxon>
        <taxon>Pisolithaceae</taxon>
        <taxon>Pisolithus</taxon>
    </lineage>
</organism>
<reference evidence="1 2" key="1">
    <citation type="submission" date="2014-04" db="EMBL/GenBank/DDBJ databases">
        <authorList>
            <consortium name="DOE Joint Genome Institute"/>
            <person name="Kuo A."/>
            <person name="Kohler A."/>
            <person name="Costa M.D."/>
            <person name="Nagy L.G."/>
            <person name="Floudas D."/>
            <person name="Copeland A."/>
            <person name="Barry K.W."/>
            <person name="Cichocki N."/>
            <person name="Veneault-Fourrey C."/>
            <person name="LaButti K."/>
            <person name="Lindquist E.A."/>
            <person name="Lipzen A."/>
            <person name="Lundell T."/>
            <person name="Morin E."/>
            <person name="Murat C."/>
            <person name="Sun H."/>
            <person name="Tunlid A."/>
            <person name="Henrissat B."/>
            <person name="Grigoriev I.V."/>
            <person name="Hibbett D.S."/>
            <person name="Martin F."/>
            <person name="Nordberg H.P."/>
            <person name="Cantor M.N."/>
            <person name="Hua S.X."/>
        </authorList>
    </citation>
    <scope>NUCLEOTIDE SEQUENCE [LARGE SCALE GENOMIC DNA]</scope>
    <source>
        <strain evidence="1 2">441</strain>
    </source>
</reference>
<dbReference type="HOGENOM" id="CLU_081367_1_0_1"/>
<reference evidence="2" key="2">
    <citation type="submission" date="2015-01" db="EMBL/GenBank/DDBJ databases">
        <title>Evolutionary Origins and Diversification of the Mycorrhizal Mutualists.</title>
        <authorList>
            <consortium name="DOE Joint Genome Institute"/>
            <consortium name="Mycorrhizal Genomics Consortium"/>
            <person name="Kohler A."/>
            <person name="Kuo A."/>
            <person name="Nagy L.G."/>
            <person name="Floudas D."/>
            <person name="Copeland A."/>
            <person name="Barry K.W."/>
            <person name="Cichocki N."/>
            <person name="Veneault-Fourrey C."/>
            <person name="LaButti K."/>
            <person name="Lindquist E.A."/>
            <person name="Lipzen A."/>
            <person name="Lundell T."/>
            <person name="Morin E."/>
            <person name="Murat C."/>
            <person name="Riley R."/>
            <person name="Ohm R."/>
            <person name="Sun H."/>
            <person name="Tunlid A."/>
            <person name="Henrissat B."/>
            <person name="Grigoriev I.V."/>
            <person name="Hibbett D.S."/>
            <person name="Martin F."/>
        </authorList>
    </citation>
    <scope>NUCLEOTIDE SEQUENCE [LARGE SCALE GENOMIC DNA]</scope>
    <source>
        <strain evidence="2">441</strain>
    </source>
</reference>
<accession>A0A0C9ZK57</accession>
<proteinExistence type="predicted"/>
<name>A0A0C9ZK57_9AGAM</name>
<keyword evidence="2" id="KW-1185">Reference proteome</keyword>
<protein>
    <recommendedName>
        <fullName evidence="3">DUF4218 domain-containing protein</fullName>
    </recommendedName>
</protein>
<dbReference type="STRING" id="765257.A0A0C9ZK57"/>
<dbReference type="EMBL" id="KN833688">
    <property type="protein sequence ID" value="KIK29696.1"/>
    <property type="molecule type" value="Genomic_DNA"/>
</dbReference>
<evidence type="ECO:0008006" key="3">
    <source>
        <dbReference type="Google" id="ProtNLM"/>
    </source>
</evidence>
<dbReference type="Proteomes" id="UP000054018">
    <property type="component" value="Unassembled WGS sequence"/>
</dbReference>
<dbReference type="AlphaFoldDB" id="A0A0C9ZK57"/>
<dbReference type="PANTHER" id="PTHR46579:SF1">
    <property type="entry name" value="F5_8 TYPE C DOMAIN-CONTAINING PROTEIN"/>
    <property type="match status" value="1"/>
</dbReference>
<gene>
    <name evidence="1" type="ORF">PISMIDRAFT_88578</name>
</gene>
<dbReference type="OrthoDB" id="3247418at2759"/>